<keyword evidence="1" id="KW-0472">Membrane</keyword>
<comment type="caution">
    <text evidence="2">The sequence shown here is derived from an EMBL/GenBank/DDBJ whole genome shotgun (WGS) entry which is preliminary data.</text>
</comment>
<dbReference type="RefSeq" id="WP_209812034.1">
    <property type="nucleotide sequence ID" value="NZ_JAGGKT010000015.1"/>
</dbReference>
<feature type="transmembrane region" description="Helical" evidence="1">
    <location>
        <begin position="44"/>
        <end position="65"/>
    </location>
</feature>
<protein>
    <submittedName>
        <fullName evidence="2">F0F1-type ATP synthase assembly protein I</fullName>
    </submittedName>
</protein>
<proteinExistence type="predicted"/>
<keyword evidence="1" id="KW-1133">Transmembrane helix</keyword>
<name>A0ABS4GUS2_9BACL</name>
<dbReference type="EMBL" id="JAGGKT010000015">
    <property type="protein sequence ID" value="MBP1934025.1"/>
    <property type="molecule type" value="Genomic_DNA"/>
</dbReference>
<reference evidence="2 3" key="1">
    <citation type="submission" date="2021-03" db="EMBL/GenBank/DDBJ databases">
        <title>Genomic Encyclopedia of Type Strains, Phase IV (KMG-IV): sequencing the most valuable type-strain genomes for metagenomic binning, comparative biology and taxonomic classification.</title>
        <authorList>
            <person name="Goeker M."/>
        </authorList>
    </citation>
    <scope>NUCLEOTIDE SEQUENCE [LARGE SCALE GENOMIC DNA]</scope>
    <source>
        <strain evidence="2 3">DSM 24738</strain>
    </source>
</reference>
<keyword evidence="3" id="KW-1185">Reference proteome</keyword>
<keyword evidence="1" id="KW-0812">Transmembrane</keyword>
<feature type="transmembrane region" description="Helical" evidence="1">
    <location>
        <begin position="12"/>
        <end position="32"/>
    </location>
</feature>
<organism evidence="2 3">
    <name type="scientific">Ammoniphilus resinae</name>
    <dbReference type="NCBI Taxonomy" id="861532"/>
    <lineage>
        <taxon>Bacteria</taxon>
        <taxon>Bacillati</taxon>
        <taxon>Bacillota</taxon>
        <taxon>Bacilli</taxon>
        <taxon>Bacillales</taxon>
        <taxon>Paenibacillaceae</taxon>
        <taxon>Aneurinibacillus group</taxon>
        <taxon>Ammoniphilus</taxon>
    </lineage>
</organism>
<dbReference type="Proteomes" id="UP001519343">
    <property type="component" value="Unassembled WGS sequence"/>
</dbReference>
<gene>
    <name evidence="2" type="ORF">J2Z37_004042</name>
</gene>
<evidence type="ECO:0000313" key="3">
    <source>
        <dbReference type="Proteomes" id="UP001519343"/>
    </source>
</evidence>
<accession>A0ABS4GUS2</accession>
<dbReference type="InterPro" id="IPR032820">
    <property type="entry name" value="ATPase_put"/>
</dbReference>
<evidence type="ECO:0000313" key="2">
    <source>
        <dbReference type="EMBL" id="MBP1934025.1"/>
    </source>
</evidence>
<sequence length="76" mass="8237">MNGPESPWKAVTLVSVIGMDIVLCVLLGVWLGRKLDAYFGTGPWLMVVGVFVGLAAGVLIIIPIIRRFLGDQPDDR</sequence>
<evidence type="ECO:0000256" key="1">
    <source>
        <dbReference type="SAM" id="Phobius"/>
    </source>
</evidence>
<dbReference type="Pfam" id="PF09527">
    <property type="entry name" value="ATPase_gene1"/>
    <property type="match status" value="1"/>
</dbReference>